<reference evidence="4" key="1">
    <citation type="submission" date="2016-06" db="UniProtKB">
        <authorList>
            <consortium name="WormBaseParasite"/>
        </authorList>
    </citation>
    <scope>IDENTIFICATION</scope>
</reference>
<accession>A0A183V9A0</accession>
<dbReference type="GO" id="GO:0005524">
    <property type="term" value="F:ATP binding"/>
    <property type="evidence" value="ECO:0007669"/>
    <property type="project" value="InterPro"/>
</dbReference>
<dbReference type="SMART" id="SM00220">
    <property type="entry name" value="S_TKc"/>
    <property type="match status" value="1"/>
</dbReference>
<sequence length="362" mass="41187">MTKKPAKAVLPAIGNNVELKGRLYSIESELYDGPFSKVYIVSESGAQLAMKLERTIGPNRPVLKLDALVLKQLNKERVAIGFPRLIDAGRTELYKYIVMELVGPDLQRLRRALTTKKFSLPTCLRVAAQTLERIQSLHDCGWLCRDVKANNFCIGRDDTTIIYMLDFGFARRYMKDDGTVIGKRTAAGLMGTIFYAPLAAHAFSDQCRRDDLESWFYMLIEMITGLLPWQRCDPKTQYMLIGEWKRFAREAGRHLLLDGCPKEFDGILKIIDDTGYYARPDYSGIAGQLKQTAIRLKVDVSAPFDWQVNERLIQKSAFVDERGESCLASEKLNHYLRRQQAADKFAEHDDEVSAVYSDDMTT</sequence>
<evidence type="ECO:0000313" key="4">
    <source>
        <dbReference type="WBParaSite" id="TCNE_0001732101-mRNA-1"/>
    </source>
</evidence>
<dbReference type="PROSITE" id="PS50011">
    <property type="entry name" value="PROTEIN_KINASE_DOM"/>
    <property type="match status" value="1"/>
</dbReference>
<dbReference type="WBParaSite" id="TCNE_0001732101-mRNA-1">
    <property type="protein sequence ID" value="TCNE_0001732101-mRNA-1"/>
    <property type="gene ID" value="TCNE_0001732101"/>
</dbReference>
<dbReference type="InterPro" id="IPR050235">
    <property type="entry name" value="CK1_Ser-Thr_kinase"/>
</dbReference>
<dbReference type="Gene3D" id="1.10.510.10">
    <property type="entry name" value="Transferase(Phosphotransferase) domain 1"/>
    <property type="match status" value="1"/>
</dbReference>
<name>A0A183V9A0_TOXCA</name>
<dbReference type="PANTHER" id="PTHR11909">
    <property type="entry name" value="CASEIN KINASE-RELATED"/>
    <property type="match status" value="1"/>
</dbReference>
<dbReference type="InterPro" id="IPR000719">
    <property type="entry name" value="Prot_kinase_dom"/>
</dbReference>
<dbReference type="AlphaFoldDB" id="A0A183V9A0"/>
<dbReference type="EMBL" id="UYWY01024327">
    <property type="protein sequence ID" value="VDM48641.1"/>
    <property type="molecule type" value="Genomic_DNA"/>
</dbReference>
<dbReference type="GO" id="GO:0004672">
    <property type="term" value="F:protein kinase activity"/>
    <property type="evidence" value="ECO:0007669"/>
    <property type="project" value="InterPro"/>
</dbReference>
<evidence type="ECO:0000313" key="3">
    <source>
        <dbReference type="Proteomes" id="UP000050794"/>
    </source>
</evidence>
<dbReference type="Proteomes" id="UP000050794">
    <property type="component" value="Unassembled WGS sequence"/>
</dbReference>
<feature type="domain" description="Protein kinase" evidence="1">
    <location>
        <begin position="24"/>
        <end position="294"/>
    </location>
</feature>
<keyword evidence="3" id="KW-1185">Reference proteome</keyword>
<dbReference type="Pfam" id="PF00069">
    <property type="entry name" value="Pkinase"/>
    <property type="match status" value="1"/>
</dbReference>
<reference evidence="2 3" key="2">
    <citation type="submission" date="2018-11" db="EMBL/GenBank/DDBJ databases">
        <authorList>
            <consortium name="Pathogen Informatics"/>
        </authorList>
    </citation>
    <scope>NUCLEOTIDE SEQUENCE [LARGE SCALE GENOMIC DNA]</scope>
</reference>
<evidence type="ECO:0000313" key="2">
    <source>
        <dbReference type="EMBL" id="VDM48641.1"/>
    </source>
</evidence>
<protein>
    <submittedName>
        <fullName evidence="4">Protein kinase domain-containing protein</fullName>
    </submittedName>
</protein>
<dbReference type="SUPFAM" id="SSF56112">
    <property type="entry name" value="Protein kinase-like (PK-like)"/>
    <property type="match status" value="1"/>
</dbReference>
<evidence type="ECO:0000259" key="1">
    <source>
        <dbReference type="PROSITE" id="PS50011"/>
    </source>
</evidence>
<proteinExistence type="predicted"/>
<gene>
    <name evidence="2" type="ORF">TCNE_LOCUS17320</name>
</gene>
<dbReference type="InterPro" id="IPR011009">
    <property type="entry name" value="Kinase-like_dom_sf"/>
</dbReference>
<organism evidence="3 4">
    <name type="scientific">Toxocara canis</name>
    <name type="common">Canine roundworm</name>
    <dbReference type="NCBI Taxonomy" id="6265"/>
    <lineage>
        <taxon>Eukaryota</taxon>
        <taxon>Metazoa</taxon>
        <taxon>Ecdysozoa</taxon>
        <taxon>Nematoda</taxon>
        <taxon>Chromadorea</taxon>
        <taxon>Rhabditida</taxon>
        <taxon>Spirurina</taxon>
        <taxon>Ascaridomorpha</taxon>
        <taxon>Ascaridoidea</taxon>
        <taxon>Toxocaridae</taxon>
        <taxon>Toxocara</taxon>
    </lineage>
</organism>